<dbReference type="InterPro" id="IPR006153">
    <property type="entry name" value="Cation/H_exchanger_TM"/>
</dbReference>
<dbReference type="OrthoDB" id="2687058at2759"/>
<dbReference type="KEGG" id="trg:TRUGW13939_01456"/>
<evidence type="ECO:0000256" key="2">
    <source>
        <dbReference type="ARBA" id="ARBA00022448"/>
    </source>
</evidence>
<evidence type="ECO:0000256" key="5">
    <source>
        <dbReference type="ARBA" id="ARBA00023065"/>
    </source>
</evidence>
<dbReference type="Proteomes" id="UP000509510">
    <property type="component" value="Chromosome I"/>
</dbReference>
<feature type="transmembrane region" description="Helical" evidence="8">
    <location>
        <begin position="195"/>
        <end position="219"/>
    </location>
</feature>
<reference evidence="11" key="1">
    <citation type="submission" date="2020-06" db="EMBL/GenBank/DDBJ databases">
        <title>A chromosome-scale genome assembly of Talaromyces rugulosus W13939.</title>
        <authorList>
            <person name="Wang B."/>
            <person name="Guo L."/>
            <person name="Ye K."/>
            <person name="Wang L."/>
        </authorList>
    </citation>
    <scope>NUCLEOTIDE SEQUENCE [LARGE SCALE GENOMIC DNA]</scope>
    <source>
        <strain evidence="11">W13939</strain>
    </source>
</reference>
<dbReference type="GO" id="GO:0015297">
    <property type="term" value="F:antiporter activity"/>
    <property type="evidence" value="ECO:0007669"/>
    <property type="project" value="InterPro"/>
</dbReference>
<name>A0A7H8QKA0_TALRU</name>
<feature type="transmembrane region" description="Helical" evidence="8">
    <location>
        <begin position="88"/>
        <end position="109"/>
    </location>
</feature>
<evidence type="ECO:0000256" key="7">
    <source>
        <dbReference type="SAM" id="MobiDB-lite"/>
    </source>
</evidence>
<evidence type="ECO:0000256" key="1">
    <source>
        <dbReference type="ARBA" id="ARBA00004141"/>
    </source>
</evidence>
<dbReference type="InterPro" id="IPR050794">
    <property type="entry name" value="CPA2_transporter"/>
</dbReference>
<comment type="subcellular location">
    <subcellularLocation>
        <location evidence="1">Membrane</location>
        <topology evidence="1">Multi-pass membrane protein</topology>
    </subcellularLocation>
</comment>
<feature type="compositionally biased region" description="Polar residues" evidence="7">
    <location>
        <begin position="515"/>
        <end position="531"/>
    </location>
</feature>
<dbReference type="InterPro" id="IPR038770">
    <property type="entry name" value="Na+/solute_symporter_sf"/>
</dbReference>
<feature type="transmembrane region" description="Helical" evidence="8">
    <location>
        <begin position="163"/>
        <end position="183"/>
    </location>
</feature>
<gene>
    <name evidence="10" type="ORF">TRUGW13939_01456</name>
</gene>
<feature type="transmembrane region" description="Helical" evidence="8">
    <location>
        <begin position="378"/>
        <end position="399"/>
    </location>
</feature>
<feature type="region of interest" description="Disordered" evidence="7">
    <location>
        <begin position="505"/>
        <end position="538"/>
    </location>
</feature>
<feature type="transmembrane region" description="Helical" evidence="8">
    <location>
        <begin position="29"/>
        <end position="46"/>
    </location>
</feature>
<dbReference type="EMBL" id="CP055898">
    <property type="protein sequence ID" value="QKX54370.1"/>
    <property type="molecule type" value="Genomic_DNA"/>
</dbReference>
<feature type="transmembrane region" description="Helical" evidence="8">
    <location>
        <begin position="266"/>
        <end position="297"/>
    </location>
</feature>
<keyword evidence="2" id="KW-0813">Transport</keyword>
<evidence type="ECO:0000256" key="3">
    <source>
        <dbReference type="ARBA" id="ARBA00022692"/>
    </source>
</evidence>
<accession>A0A7H8QKA0</accession>
<evidence type="ECO:0000256" key="6">
    <source>
        <dbReference type="ARBA" id="ARBA00023136"/>
    </source>
</evidence>
<dbReference type="AlphaFoldDB" id="A0A7H8QKA0"/>
<dbReference type="RefSeq" id="XP_035340549.1">
    <property type="nucleotide sequence ID" value="XM_035484656.1"/>
</dbReference>
<evidence type="ECO:0000256" key="8">
    <source>
        <dbReference type="SAM" id="Phobius"/>
    </source>
</evidence>
<feature type="domain" description="Cation/H+ exchanger transmembrane" evidence="9">
    <location>
        <begin position="39"/>
        <end position="424"/>
    </location>
</feature>
<dbReference type="Gene3D" id="1.20.1530.20">
    <property type="match status" value="1"/>
</dbReference>
<organism evidence="10 11">
    <name type="scientific">Talaromyces rugulosus</name>
    <name type="common">Penicillium rugulosum</name>
    <dbReference type="NCBI Taxonomy" id="121627"/>
    <lineage>
        <taxon>Eukaryota</taxon>
        <taxon>Fungi</taxon>
        <taxon>Dikarya</taxon>
        <taxon>Ascomycota</taxon>
        <taxon>Pezizomycotina</taxon>
        <taxon>Eurotiomycetes</taxon>
        <taxon>Eurotiomycetidae</taxon>
        <taxon>Eurotiales</taxon>
        <taxon>Trichocomaceae</taxon>
        <taxon>Talaromyces</taxon>
        <taxon>Talaromyces sect. Islandici</taxon>
    </lineage>
</organism>
<feature type="transmembrane region" description="Helical" evidence="8">
    <location>
        <begin position="225"/>
        <end position="245"/>
    </location>
</feature>
<feature type="transmembrane region" description="Helical" evidence="8">
    <location>
        <begin position="58"/>
        <end position="76"/>
    </location>
</feature>
<feature type="transmembrane region" description="Helical" evidence="8">
    <location>
        <begin position="317"/>
        <end position="338"/>
    </location>
</feature>
<keyword evidence="5" id="KW-0406">Ion transport</keyword>
<evidence type="ECO:0000313" key="10">
    <source>
        <dbReference type="EMBL" id="QKX54370.1"/>
    </source>
</evidence>
<dbReference type="PANTHER" id="PTHR32468:SF0">
    <property type="entry name" value="K(+)_H(+) ANTIPORTER 1"/>
    <property type="match status" value="1"/>
</dbReference>
<proteinExistence type="predicted"/>
<keyword evidence="11" id="KW-1185">Reference proteome</keyword>
<keyword evidence="3 8" id="KW-0812">Transmembrane</keyword>
<protein>
    <recommendedName>
        <fullName evidence="9">Cation/H+ exchanger transmembrane domain-containing protein</fullName>
    </recommendedName>
</protein>
<feature type="transmembrane region" description="Helical" evidence="8">
    <location>
        <begin position="345"/>
        <end position="366"/>
    </location>
</feature>
<dbReference type="PANTHER" id="PTHR32468">
    <property type="entry name" value="CATION/H + ANTIPORTER"/>
    <property type="match status" value="1"/>
</dbReference>
<sequence>MSSNSTAVSSQSGIVGGSNPAVYDSKNPILVFIIQAGIIIIFCRLLHWPLSKIRQPRVIAEVIGGILLGPSVFGRIPGFTDTIFPSASIPTLNVTANLGLVLFLFLVGLETDLRFLISNWRIAASVSAAGMALPFGLGCAVSYGLYNQFRNDPGTVYVEFGTYLLFVGIAMAITAFPVLCRILTELKLLNTNVGVIVLSAGVGNDVTGWILLALCVALVNAGSGITALWVLLVAVGYVLFLSLFIRPVFMWYLRKTGSLEKGPSQSVVTVTLLLALASAFFTQAIGIHAIFGGFLVGLLCPHEGGFAIKLTEKIEDLVAAIFLPLYFALSGLQTNLGLLDSGAVWGYVVAIIAIAFFAKVAGGTLASRLTGLLWRESFTVGVLMSCKGLVELIVLNIGLQAKILSERTFTMFVVMALIVTFLTTPLTSLLYPNWYQDKVTRWRRGEIDWDGNVLSQTHTRDDSSVLLEKLRARPIERIAVYLRLDSLASVCSFVGLLGTRGKLQDNAPRTHYSKRTTPVRSESSAESQTDNPESEESTLLHAHGIRLMELTDRISSTMQVSEIQEYSTWDPVVNVFRSFGQINSIPSEGRVSVVPESSYADAVTDMARDTSSDLLLVPWSASGSMSDRQSVWSVEDSSTRVNASYPTFVYDILNRSSVGNVGILIDRALEIPNKDRPSMERSTSSRTVPNIRTNLASLTTRKREQHILLLYIGGADDRFALRLVLQLAQNEDVTATIVHIDASSLQEVSTPETAGASSSAVPSLSKTETESDAVFFASLRDSLPAELSSRVVFRKESLASNAATVVGFAVGIAQNEASQAHSEANQMVIVGRRSVGGETLSVDPSGEADTQKALGTVGDALVRRGVKSSVLVLQGAAQ</sequence>
<dbReference type="Pfam" id="PF00999">
    <property type="entry name" value="Na_H_Exchanger"/>
    <property type="match status" value="1"/>
</dbReference>
<keyword evidence="4 8" id="KW-1133">Transmembrane helix</keyword>
<dbReference type="GO" id="GO:1902600">
    <property type="term" value="P:proton transmembrane transport"/>
    <property type="evidence" value="ECO:0007669"/>
    <property type="project" value="InterPro"/>
</dbReference>
<evidence type="ECO:0000256" key="4">
    <source>
        <dbReference type="ARBA" id="ARBA00022989"/>
    </source>
</evidence>
<feature type="transmembrane region" description="Helical" evidence="8">
    <location>
        <begin position="411"/>
        <end position="431"/>
    </location>
</feature>
<evidence type="ECO:0000259" key="9">
    <source>
        <dbReference type="Pfam" id="PF00999"/>
    </source>
</evidence>
<keyword evidence="6 8" id="KW-0472">Membrane</keyword>
<dbReference type="GO" id="GO:0016020">
    <property type="term" value="C:membrane"/>
    <property type="evidence" value="ECO:0007669"/>
    <property type="project" value="UniProtKB-SubCell"/>
</dbReference>
<feature type="transmembrane region" description="Helical" evidence="8">
    <location>
        <begin position="121"/>
        <end position="143"/>
    </location>
</feature>
<evidence type="ECO:0000313" key="11">
    <source>
        <dbReference type="Proteomes" id="UP000509510"/>
    </source>
</evidence>
<dbReference type="GeneID" id="55988967"/>